<protein>
    <submittedName>
        <fullName evidence="2">Uncharacterized protein</fullName>
    </submittedName>
</protein>
<comment type="caution">
    <text evidence="2">The sequence shown here is derived from an EMBL/GenBank/DDBJ whole genome shotgun (WGS) entry which is preliminary data.</text>
</comment>
<evidence type="ECO:0000256" key="1">
    <source>
        <dbReference type="SAM" id="SignalP"/>
    </source>
</evidence>
<name>A0ABD1F3B5_HYPHA</name>
<evidence type="ECO:0000313" key="2">
    <source>
        <dbReference type="EMBL" id="KAL1509614.1"/>
    </source>
</evidence>
<organism evidence="2 3">
    <name type="scientific">Hypothenemus hampei</name>
    <name type="common">Coffee berry borer</name>
    <dbReference type="NCBI Taxonomy" id="57062"/>
    <lineage>
        <taxon>Eukaryota</taxon>
        <taxon>Metazoa</taxon>
        <taxon>Ecdysozoa</taxon>
        <taxon>Arthropoda</taxon>
        <taxon>Hexapoda</taxon>
        <taxon>Insecta</taxon>
        <taxon>Pterygota</taxon>
        <taxon>Neoptera</taxon>
        <taxon>Endopterygota</taxon>
        <taxon>Coleoptera</taxon>
        <taxon>Polyphaga</taxon>
        <taxon>Cucujiformia</taxon>
        <taxon>Curculionidae</taxon>
        <taxon>Scolytinae</taxon>
        <taxon>Hypothenemus</taxon>
    </lineage>
</organism>
<sequence length="127" mass="14293">MNFILIYICLITCYSKNAYADQNPEEFSEITAGNCSEAKDSDMVYHEVVTRANIPFISRNVTSTWYGDSRLFCVKIVNEYYRQNGKGGGTVILKQGGVGHFFVVLEMHSETGGPLSFLIFLYGKKPQ</sequence>
<dbReference type="Pfam" id="PF15868">
    <property type="entry name" value="MBF2"/>
    <property type="match status" value="1"/>
</dbReference>
<dbReference type="EMBL" id="JBDJPC010000003">
    <property type="protein sequence ID" value="KAL1509614.1"/>
    <property type="molecule type" value="Genomic_DNA"/>
</dbReference>
<dbReference type="InterPro" id="IPR031734">
    <property type="entry name" value="MBF2"/>
</dbReference>
<proteinExistence type="predicted"/>
<dbReference type="AlphaFoldDB" id="A0ABD1F3B5"/>
<feature type="chain" id="PRO_5044775498" evidence="1">
    <location>
        <begin position="21"/>
        <end position="127"/>
    </location>
</feature>
<keyword evidence="1" id="KW-0732">Signal</keyword>
<keyword evidence="3" id="KW-1185">Reference proteome</keyword>
<feature type="signal peptide" evidence="1">
    <location>
        <begin position="1"/>
        <end position="20"/>
    </location>
</feature>
<accession>A0ABD1F3B5</accession>
<reference evidence="2 3" key="1">
    <citation type="submission" date="2024-05" db="EMBL/GenBank/DDBJ databases">
        <title>Genetic variation in Jamaican populations of the coffee berry borer (Hypothenemus hampei).</title>
        <authorList>
            <person name="Errbii M."/>
            <person name="Myrie A."/>
        </authorList>
    </citation>
    <scope>NUCLEOTIDE SEQUENCE [LARGE SCALE GENOMIC DNA]</scope>
    <source>
        <strain evidence="2">JA-Hopewell-2020-01-JO</strain>
        <tissue evidence="2">Whole body</tissue>
    </source>
</reference>
<gene>
    <name evidence="2" type="ORF">ABEB36_004325</name>
</gene>
<dbReference type="Proteomes" id="UP001566132">
    <property type="component" value="Unassembled WGS sequence"/>
</dbReference>
<evidence type="ECO:0000313" key="3">
    <source>
        <dbReference type="Proteomes" id="UP001566132"/>
    </source>
</evidence>